<comment type="subcellular location">
    <subcellularLocation>
        <location evidence="1">Nucleus</location>
    </subcellularLocation>
</comment>
<dbReference type="EMBL" id="GG745351">
    <property type="protein sequence ID" value="KNE66748.1"/>
    <property type="molecule type" value="Genomic_DNA"/>
</dbReference>
<evidence type="ECO:0000313" key="8">
    <source>
        <dbReference type="Proteomes" id="UP000054350"/>
    </source>
</evidence>
<feature type="domain" description="Chromatin assembly factor 1 subunit A dimerization" evidence="6">
    <location>
        <begin position="34"/>
        <end position="106"/>
    </location>
</feature>
<keyword evidence="8" id="KW-1185">Reference proteome</keyword>
<feature type="region of interest" description="Disordered" evidence="5">
    <location>
        <begin position="389"/>
        <end position="442"/>
    </location>
</feature>
<dbReference type="GO" id="GO:0005634">
    <property type="term" value="C:nucleus"/>
    <property type="evidence" value="ECO:0007669"/>
    <property type="project" value="UniProtKB-SubCell"/>
</dbReference>
<dbReference type="GO" id="GO:0033186">
    <property type="term" value="C:CAF-1 complex"/>
    <property type="evidence" value="ECO:0007669"/>
    <property type="project" value="TreeGrafter"/>
</dbReference>
<feature type="compositionally biased region" description="Low complexity" evidence="5">
    <location>
        <begin position="288"/>
        <end position="307"/>
    </location>
</feature>
<dbReference type="STRING" id="578462.A0A0L0SVY1"/>
<proteinExistence type="predicted"/>
<keyword evidence="4" id="KW-0539">Nucleus</keyword>
<feature type="compositionally biased region" description="Pro residues" evidence="5">
    <location>
        <begin position="393"/>
        <end position="402"/>
    </location>
</feature>
<dbReference type="Proteomes" id="UP000054350">
    <property type="component" value="Unassembled WGS sequence"/>
</dbReference>
<dbReference type="Pfam" id="PF12253">
    <property type="entry name" value="CAF1A_dimeriz"/>
    <property type="match status" value="1"/>
</dbReference>
<evidence type="ECO:0000256" key="2">
    <source>
        <dbReference type="ARBA" id="ARBA00022763"/>
    </source>
</evidence>
<name>A0A0L0SVY1_ALLM3</name>
<dbReference type="GO" id="GO:0006281">
    <property type="term" value="P:DNA repair"/>
    <property type="evidence" value="ECO:0007669"/>
    <property type="project" value="UniProtKB-KW"/>
</dbReference>
<dbReference type="OrthoDB" id="440676at2759"/>
<accession>A0A0L0SVY1</accession>
<dbReference type="AlphaFoldDB" id="A0A0L0SVY1"/>
<evidence type="ECO:0000259" key="6">
    <source>
        <dbReference type="Pfam" id="PF12253"/>
    </source>
</evidence>
<feature type="region of interest" description="Disordered" evidence="5">
    <location>
        <begin position="77"/>
        <end position="109"/>
    </location>
</feature>
<feature type="region of interest" description="Disordered" evidence="5">
    <location>
        <begin position="288"/>
        <end position="377"/>
    </location>
</feature>
<dbReference type="GO" id="GO:0006334">
    <property type="term" value="P:nucleosome assembly"/>
    <property type="evidence" value="ECO:0007669"/>
    <property type="project" value="TreeGrafter"/>
</dbReference>
<evidence type="ECO:0000256" key="4">
    <source>
        <dbReference type="ARBA" id="ARBA00023242"/>
    </source>
</evidence>
<evidence type="ECO:0000256" key="3">
    <source>
        <dbReference type="ARBA" id="ARBA00023204"/>
    </source>
</evidence>
<dbReference type="eggNOG" id="KOG4364">
    <property type="taxonomic scope" value="Eukaryota"/>
</dbReference>
<feature type="compositionally biased region" description="Acidic residues" evidence="5">
    <location>
        <begin position="317"/>
        <end position="370"/>
    </location>
</feature>
<dbReference type="VEuPathDB" id="FungiDB:AMAG_11245"/>
<keyword evidence="2" id="KW-0227">DNA damage</keyword>
<dbReference type="PANTHER" id="PTHR15272:SF0">
    <property type="entry name" value="CHROMATIN ASSEMBLY FACTOR 1 SUBUNIT A"/>
    <property type="match status" value="1"/>
</dbReference>
<evidence type="ECO:0000256" key="1">
    <source>
        <dbReference type="ARBA" id="ARBA00004123"/>
    </source>
</evidence>
<sequence length="692" mass="74750">MENLRTPLVHQVPITVRLQNPDQFDDTLPPHTFKLLKFHEDRRPAYWGTWSKTSALITGRRPLARDTAVLDYEYDSEAEWDDEDVDGEEIRSDEDDEDDEEIGADDDDEAAWLVDDVGDASDGNAGGAGVATNSAADVRKRVPRRLEPVVIEATVTMGPWECPHPALAPFRAIFLAAGMTSFDPRPPTTMLVGTPAAPTTLASTHSAGRKAAAFPEEHMVKFIKVVHQNTNGVSKIVDQLRAIPEFASTPKTQLEARLKHIAVKEKRHQSTRPCFYVRDKVLAEHGLAGPRASPIPSAAAASTGSGAVKEPAPAESDAMDVDGAEGDAEDLDADDDGESIGSDSEIDESDESDEEDEDEDEDDGFFDVDDGSPARASASTVAVAAAALGSPAKPVPSTPPKAGPQAFAMTPSKSEPSALAVARTTSPKTAPSAPAAATPIAKPHDGVTDVVAIVTHIANHVVVPDETSKLLRALGSWQDKCRDSSAIATHARLVPDVFARVVASNDAACLKNLLRLAAILLKTDDVEEVTNRIVENEQVMAEIDRVARPGVDEAMLNHAAALLVQLAKHRPCNDARQFWAIVQETEARVTVPVILIDGVDILQATRHYSAQSLDVLLRRFPAWVTDAEYEPLAKELVRTLEESKDLPAYKSCRPEMEKCLACHVQQGAHFVVYPFHGAKSHGNDTERPWDGC</sequence>
<keyword evidence="3" id="KW-0234">DNA repair</keyword>
<feature type="compositionally biased region" description="Low complexity" evidence="5">
    <location>
        <begin position="424"/>
        <end position="441"/>
    </location>
</feature>
<evidence type="ECO:0000256" key="5">
    <source>
        <dbReference type="SAM" id="MobiDB-lite"/>
    </source>
</evidence>
<reference evidence="8" key="2">
    <citation type="submission" date="2009-11" db="EMBL/GenBank/DDBJ databases">
        <title>The Genome Sequence of Allomyces macrogynus strain ATCC 38327.</title>
        <authorList>
            <consortium name="The Broad Institute Genome Sequencing Platform"/>
            <person name="Russ C."/>
            <person name="Cuomo C."/>
            <person name="Shea T."/>
            <person name="Young S.K."/>
            <person name="Zeng Q."/>
            <person name="Koehrsen M."/>
            <person name="Haas B."/>
            <person name="Borodovsky M."/>
            <person name="Guigo R."/>
            <person name="Alvarado L."/>
            <person name="Berlin A."/>
            <person name="Borenstein D."/>
            <person name="Chen Z."/>
            <person name="Engels R."/>
            <person name="Freedman E."/>
            <person name="Gellesch M."/>
            <person name="Goldberg J."/>
            <person name="Griggs A."/>
            <person name="Gujja S."/>
            <person name="Heiman D."/>
            <person name="Hepburn T."/>
            <person name="Howarth C."/>
            <person name="Jen D."/>
            <person name="Larson L."/>
            <person name="Lewis B."/>
            <person name="Mehta T."/>
            <person name="Park D."/>
            <person name="Pearson M."/>
            <person name="Roberts A."/>
            <person name="Saif S."/>
            <person name="Shenoy N."/>
            <person name="Sisk P."/>
            <person name="Stolte C."/>
            <person name="Sykes S."/>
            <person name="Walk T."/>
            <person name="White J."/>
            <person name="Yandava C."/>
            <person name="Burger G."/>
            <person name="Gray M.W."/>
            <person name="Holland P.W.H."/>
            <person name="King N."/>
            <person name="Lang F.B.F."/>
            <person name="Roger A.J."/>
            <person name="Ruiz-Trillo I."/>
            <person name="Lander E."/>
            <person name="Nusbaum C."/>
        </authorList>
    </citation>
    <scope>NUCLEOTIDE SEQUENCE [LARGE SCALE GENOMIC DNA]</scope>
    <source>
        <strain evidence="8">ATCC 38327</strain>
    </source>
</reference>
<dbReference type="PANTHER" id="PTHR15272">
    <property type="entry name" value="CHROMATIN ASSEMBLY FACTOR 1 SUBUNIT A CAF-1 SUBUNIT A"/>
    <property type="match status" value="1"/>
</dbReference>
<protein>
    <recommendedName>
        <fullName evidence="6">Chromatin assembly factor 1 subunit A dimerization domain-containing protein</fullName>
    </recommendedName>
</protein>
<gene>
    <name evidence="7" type="ORF">AMAG_11245</name>
</gene>
<reference evidence="7 8" key="1">
    <citation type="submission" date="2009-11" db="EMBL/GenBank/DDBJ databases">
        <title>Annotation of Allomyces macrogynus ATCC 38327.</title>
        <authorList>
            <consortium name="The Broad Institute Genome Sequencing Platform"/>
            <person name="Russ C."/>
            <person name="Cuomo C."/>
            <person name="Burger G."/>
            <person name="Gray M.W."/>
            <person name="Holland P.W.H."/>
            <person name="King N."/>
            <person name="Lang F.B.F."/>
            <person name="Roger A.J."/>
            <person name="Ruiz-Trillo I."/>
            <person name="Young S.K."/>
            <person name="Zeng Q."/>
            <person name="Gargeya S."/>
            <person name="Fitzgerald M."/>
            <person name="Haas B."/>
            <person name="Abouelleil A."/>
            <person name="Alvarado L."/>
            <person name="Arachchi H.M."/>
            <person name="Berlin A."/>
            <person name="Chapman S.B."/>
            <person name="Gearin G."/>
            <person name="Goldberg J."/>
            <person name="Griggs A."/>
            <person name="Gujja S."/>
            <person name="Hansen M."/>
            <person name="Heiman D."/>
            <person name="Howarth C."/>
            <person name="Larimer J."/>
            <person name="Lui A."/>
            <person name="MacDonald P.J.P."/>
            <person name="McCowen C."/>
            <person name="Montmayeur A."/>
            <person name="Murphy C."/>
            <person name="Neiman D."/>
            <person name="Pearson M."/>
            <person name="Priest M."/>
            <person name="Roberts A."/>
            <person name="Saif S."/>
            <person name="Shea T."/>
            <person name="Sisk P."/>
            <person name="Stolte C."/>
            <person name="Sykes S."/>
            <person name="Wortman J."/>
            <person name="Nusbaum C."/>
            <person name="Birren B."/>
        </authorList>
    </citation>
    <scope>NUCLEOTIDE SEQUENCE [LARGE SCALE GENOMIC DNA]</scope>
    <source>
        <strain evidence="7 8">ATCC 38327</strain>
    </source>
</reference>
<dbReference type="InterPro" id="IPR022043">
    <property type="entry name" value="CAF1A_DD"/>
</dbReference>
<evidence type="ECO:0000313" key="7">
    <source>
        <dbReference type="EMBL" id="KNE66748.1"/>
    </source>
</evidence>
<organism evidence="7 8">
    <name type="scientific">Allomyces macrogynus (strain ATCC 38327)</name>
    <name type="common">Allomyces javanicus var. macrogynus</name>
    <dbReference type="NCBI Taxonomy" id="578462"/>
    <lineage>
        <taxon>Eukaryota</taxon>
        <taxon>Fungi</taxon>
        <taxon>Fungi incertae sedis</taxon>
        <taxon>Blastocladiomycota</taxon>
        <taxon>Blastocladiomycetes</taxon>
        <taxon>Blastocladiales</taxon>
        <taxon>Blastocladiaceae</taxon>
        <taxon>Allomyces</taxon>
    </lineage>
</organism>